<sequence length="73" mass="8280">MIQSNESKLGGAEEFEGLNHFFNLEGFIRTLIEEPAYVPRKLADQIVLVRTGGSTSAYLYDTINTTWRRVTLT</sequence>
<proteinExistence type="predicted"/>
<dbReference type="AlphaFoldDB" id="A0A837HUY9"/>
<dbReference type="EMBL" id="LBXB01000009">
    <property type="protein sequence ID" value="KKR20032.1"/>
    <property type="molecule type" value="Genomic_DNA"/>
</dbReference>
<protein>
    <submittedName>
        <fullName evidence="1">Uncharacterized protein</fullName>
    </submittedName>
</protein>
<accession>A0A837HUY9</accession>
<organism evidence="1 2">
    <name type="scientific">Candidatus Nomurabacteria bacterium GW2011_GWC2_39_41</name>
    <dbReference type="NCBI Taxonomy" id="1618754"/>
    <lineage>
        <taxon>Bacteria</taxon>
        <taxon>Candidatus Nomuraibacteriota</taxon>
    </lineage>
</organism>
<evidence type="ECO:0000313" key="2">
    <source>
        <dbReference type="Proteomes" id="UP000034656"/>
    </source>
</evidence>
<name>A0A837HUY9_9BACT</name>
<reference evidence="1 2" key="1">
    <citation type="journal article" date="2015" name="Nature">
        <title>rRNA introns, odd ribosomes, and small enigmatic genomes across a large radiation of phyla.</title>
        <authorList>
            <person name="Brown C.T."/>
            <person name="Hug L.A."/>
            <person name="Thomas B.C."/>
            <person name="Sharon I."/>
            <person name="Castelle C.J."/>
            <person name="Singh A."/>
            <person name="Wilkins M.J."/>
            <person name="Williams K.H."/>
            <person name="Banfield J.F."/>
        </authorList>
    </citation>
    <scope>NUCLEOTIDE SEQUENCE [LARGE SCALE GENOMIC DNA]</scope>
</reference>
<evidence type="ECO:0000313" key="1">
    <source>
        <dbReference type="EMBL" id="KKR20032.1"/>
    </source>
</evidence>
<dbReference type="Proteomes" id="UP000034656">
    <property type="component" value="Unassembled WGS sequence"/>
</dbReference>
<comment type="caution">
    <text evidence="1">The sequence shown here is derived from an EMBL/GenBank/DDBJ whole genome shotgun (WGS) entry which is preliminary data.</text>
</comment>
<gene>
    <name evidence="1" type="ORF">UT51_C0009G0006</name>
</gene>